<protein>
    <submittedName>
        <fullName evidence="7">Glutamate decarboxylase</fullName>
    </submittedName>
</protein>
<dbReference type="PANTHER" id="PTHR42735:SF6">
    <property type="entry name" value="SPHINGOSINE-1-PHOSPHATE LYASE 1"/>
    <property type="match status" value="1"/>
</dbReference>
<evidence type="ECO:0000256" key="5">
    <source>
        <dbReference type="PIRSR" id="PIRSR602129-50"/>
    </source>
</evidence>
<keyword evidence="3 6" id="KW-0456">Lyase</keyword>
<keyword evidence="8" id="KW-1185">Reference proteome</keyword>
<dbReference type="RefSeq" id="WP_048094467.1">
    <property type="nucleotide sequence ID" value="NZ_CP011267.1"/>
</dbReference>
<dbReference type="Gene3D" id="3.40.640.10">
    <property type="entry name" value="Type I PLP-dependent aspartate aminotransferase-like (Major domain)"/>
    <property type="match status" value="1"/>
</dbReference>
<evidence type="ECO:0000256" key="1">
    <source>
        <dbReference type="ARBA" id="ARBA00001933"/>
    </source>
</evidence>
<keyword evidence="2 5" id="KW-0663">Pyridoxal phosphate</keyword>
<gene>
    <name evidence="7" type="ORF">GAH_00423</name>
</gene>
<dbReference type="AlphaFoldDB" id="A0A0F7IJ33"/>
<feature type="modified residue" description="N6-(pyridoxal phosphate)lysine" evidence="5">
    <location>
        <position position="233"/>
    </location>
</feature>
<comment type="similarity">
    <text evidence="4">Belongs to the group II decarboxylase family. Sphingosine-1-phosphate lyase subfamily.</text>
</comment>
<accession>A0A0F7IJ33</accession>
<dbReference type="InParanoid" id="A0A0F7IJ33"/>
<dbReference type="PANTHER" id="PTHR42735">
    <property type="match status" value="1"/>
</dbReference>
<dbReference type="GO" id="GO:0016830">
    <property type="term" value="F:carbon-carbon lyase activity"/>
    <property type="evidence" value="ECO:0007669"/>
    <property type="project" value="InterPro"/>
</dbReference>
<organism evidence="7 8">
    <name type="scientific">Geoglobus ahangari</name>
    <dbReference type="NCBI Taxonomy" id="113653"/>
    <lineage>
        <taxon>Archaea</taxon>
        <taxon>Methanobacteriati</taxon>
        <taxon>Methanobacteriota</taxon>
        <taxon>Archaeoglobi</taxon>
        <taxon>Archaeoglobales</taxon>
        <taxon>Archaeoglobaceae</taxon>
        <taxon>Geoglobus</taxon>
    </lineage>
</organism>
<evidence type="ECO:0000256" key="4">
    <source>
        <dbReference type="ARBA" id="ARBA00038302"/>
    </source>
</evidence>
<dbReference type="GeneID" id="24803007"/>
<evidence type="ECO:0000313" key="8">
    <source>
        <dbReference type="Proteomes" id="UP000034723"/>
    </source>
</evidence>
<dbReference type="InterPro" id="IPR015424">
    <property type="entry name" value="PyrdxlP-dep_Trfase"/>
</dbReference>
<dbReference type="InterPro" id="IPR015421">
    <property type="entry name" value="PyrdxlP-dep_Trfase_major"/>
</dbReference>
<sequence length="453" mass="50443">MTHVLELLAEIERQDLNPYTGRLFAYVYETGDEELKRVAKEALLRFYDKNILDFTVFRSAIYFEKELVSFCRGLMNAGEGVVGSYTYGGTESIMLAVKAARDHFRKEHGSSEVPELVVPVTIHPSFYKAAHYLRLRVRRIGIDESRKADVEELKEAVGGKTALIALSAPNWPYGTVDPVSDVAEIASDSGTLLHVDACLGGFALPFFEKIGESIPKFDFRVDGVTSISMDAHKYGYSPKGASVVLFRNEELKKHSMYVDVTSPGYIFVNTAVLSTRSVGPLAAAWAVMKYLGEDGYVRLAKKILSARRKMLRGLEELGFRPIAPVESMVLTMSSEEVDLLGFVTAMRERGWHFHLQKGLAEYGVPPNIHMTLSPIHDQVADEFLEDAERCVGERSGISLESMIELAQRGDLSSILRDFEEGRIDSSIVPMLLEGIPAEIAEEIVKQIVVGWYS</sequence>
<dbReference type="GO" id="GO:0019752">
    <property type="term" value="P:carboxylic acid metabolic process"/>
    <property type="evidence" value="ECO:0007669"/>
    <property type="project" value="InterPro"/>
</dbReference>
<dbReference type="GO" id="GO:0030170">
    <property type="term" value="F:pyridoxal phosphate binding"/>
    <property type="evidence" value="ECO:0007669"/>
    <property type="project" value="InterPro"/>
</dbReference>
<dbReference type="Gene3D" id="3.90.1150.10">
    <property type="entry name" value="Aspartate Aminotransferase, domain 1"/>
    <property type="match status" value="1"/>
</dbReference>
<comment type="cofactor">
    <cofactor evidence="1 5 6">
        <name>pyridoxal 5'-phosphate</name>
        <dbReference type="ChEBI" id="CHEBI:597326"/>
    </cofactor>
</comment>
<dbReference type="OrthoDB" id="56891at2157"/>
<evidence type="ECO:0000256" key="2">
    <source>
        <dbReference type="ARBA" id="ARBA00022898"/>
    </source>
</evidence>
<name>A0A0F7IJ33_9EURY</name>
<dbReference type="SUPFAM" id="SSF53383">
    <property type="entry name" value="PLP-dependent transferases"/>
    <property type="match status" value="1"/>
</dbReference>
<dbReference type="InterPro" id="IPR050477">
    <property type="entry name" value="GrpII_AminoAcid_Decarb"/>
</dbReference>
<evidence type="ECO:0000256" key="6">
    <source>
        <dbReference type="RuleBase" id="RU000382"/>
    </source>
</evidence>
<evidence type="ECO:0000256" key="3">
    <source>
        <dbReference type="ARBA" id="ARBA00023239"/>
    </source>
</evidence>
<dbReference type="STRING" id="113653.GAH_00423"/>
<proteinExistence type="inferred from homology"/>
<dbReference type="EMBL" id="CP011267">
    <property type="protein sequence ID" value="AKG92225.1"/>
    <property type="molecule type" value="Genomic_DNA"/>
</dbReference>
<dbReference type="InterPro" id="IPR002129">
    <property type="entry name" value="PyrdxlP-dep_de-COase"/>
</dbReference>
<dbReference type="KEGG" id="gah:GAH_00423"/>
<dbReference type="PATRIC" id="fig|113653.22.peg.425"/>
<dbReference type="InterPro" id="IPR015422">
    <property type="entry name" value="PyrdxlP-dep_Trfase_small"/>
</dbReference>
<dbReference type="HOGENOM" id="CLU_028929_2_1_2"/>
<dbReference type="Pfam" id="PF00282">
    <property type="entry name" value="Pyridoxal_deC"/>
    <property type="match status" value="1"/>
</dbReference>
<reference evidence="7 8" key="1">
    <citation type="submission" date="2015-04" db="EMBL/GenBank/DDBJ databases">
        <title>The complete genome sequence of the hyperthermophilic, obligate iron-reducing archaeon Geoglobus ahangari strain 234T.</title>
        <authorList>
            <person name="Manzella M.P."/>
            <person name="Holmes D.E."/>
            <person name="Rocheleau J.M."/>
            <person name="Chung A."/>
            <person name="Reguera G."/>
            <person name="Kashefi K."/>
        </authorList>
    </citation>
    <scope>NUCLEOTIDE SEQUENCE [LARGE SCALE GENOMIC DNA]</scope>
    <source>
        <strain evidence="7 8">234</strain>
    </source>
</reference>
<dbReference type="Proteomes" id="UP000034723">
    <property type="component" value="Chromosome"/>
</dbReference>
<evidence type="ECO:0000313" key="7">
    <source>
        <dbReference type="EMBL" id="AKG92225.1"/>
    </source>
</evidence>